<dbReference type="Gene3D" id="3.30.565.10">
    <property type="entry name" value="Histidine kinase-like ATPase, C-terminal domain"/>
    <property type="match status" value="1"/>
</dbReference>
<dbReference type="InterPro" id="IPR032834">
    <property type="entry name" value="NatK-like_C"/>
</dbReference>
<dbReference type="PANTHER" id="PTHR40448:SF1">
    <property type="entry name" value="TWO-COMPONENT SENSOR HISTIDINE KINASE"/>
    <property type="match status" value="1"/>
</dbReference>
<evidence type="ECO:0000259" key="2">
    <source>
        <dbReference type="SMART" id="SM00387"/>
    </source>
</evidence>
<proteinExistence type="predicted"/>
<dbReference type="InterPro" id="IPR036890">
    <property type="entry name" value="HATPase_C_sf"/>
</dbReference>
<evidence type="ECO:0000313" key="3">
    <source>
        <dbReference type="EMBL" id="SMP66799.1"/>
    </source>
</evidence>
<feature type="domain" description="Histidine kinase/HSP90-like ATPase" evidence="2">
    <location>
        <begin position="322"/>
        <end position="426"/>
    </location>
</feature>
<keyword evidence="4" id="KW-1185">Reference proteome</keyword>
<evidence type="ECO:0000256" key="1">
    <source>
        <dbReference type="SAM" id="Phobius"/>
    </source>
</evidence>
<dbReference type="EMBL" id="FXUF01000014">
    <property type="protein sequence ID" value="SMP66799.1"/>
    <property type="molecule type" value="Genomic_DNA"/>
</dbReference>
<dbReference type="PANTHER" id="PTHR40448">
    <property type="entry name" value="TWO-COMPONENT SENSOR HISTIDINE KINASE"/>
    <property type="match status" value="1"/>
</dbReference>
<feature type="transmembrane region" description="Helical" evidence="1">
    <location>
        <begin position="35"/>
        <end position="54"/>
    </location>
</feature>
<comment type="caution">
    <text evidence="3">The sequence shown here is derived from an EMBL/GenBank/DDBJ whole genome shotgun (WGS) entry which is preliminary data.</text>
</comment>
<dbReference type="GO" id="GO:0042802">
    <property type="term" value="F:identical protein binding"/>
    <property type="evidence" value="ECO:0007669"/>
    <property type="project" value="TreeGrafter"/>
</dbReference>
<dbReference type="Pfam" id="PF14501">
    <property type="entry name" value="HATPase_c_5"/>
    <property type="match status" value="1"/>
</dbReference>
<organism evidence="3 4">
    <name type="scientific">Anoxynatronum buryatiense</name>
    <dbReference type="NCBI Taxonomy" id="489973"/>
    <lineage>
        <taxon>Bacteria</taxon>
        <taxon>Bacillati</taxon>
        <taxon>Bacillota</taxon>
        <taxon>Clostridia</taxon>
        <taxon>Eubacteriales</taxon>
        <taxon>Clostridiaceae</taxon>
        <taxon>Anoxynatronum</taxon>
    </lineage>
</organism>
<keyword evidence="1" id="KW-0472">Membrane</keyword>
<dbReference type="SMART" id="SM00387">
    <property type="entry name" value="HATPase_c"/>
    <property type="match status" value="1"/>
</dbReference>
<feature type="transmembrane region" description="Helical" evidence="1">
    <location>
        <begin position="6"/>
        <end position="23"/>
    </location>
</feature>
<evidence type="ECO:0000313" key="4">
    <source>
        <dbReference type="Proteomes" id="UP001158066"/>
    </source>
</evidence>
<dbReference type="AlphaFoldDB" id="A0AA45WY68"/>
<dbReference type="SUPFAM" id="SSF55874">
    <property type="entry name" value="ATPase domain of HSP90 chaperone/DNA topoisomerase II/histidine kinase"/>
    <property type="match status" value="1"/>
</dbReference>
<dbReference type="CDD" id="cd16935">
    <property type="entry name" value="HATPase_AgrC-ComD-like"/>
    <property type="match status" value="1"/>
</dbReference>
<reference evidence="3" key="1">
    <citation type="submission" date="2017-05" db="EMBL/GenBank/DDBJ databases">
        <authorList>
            <person name="Varghese N."/>
            <person name="Submissions S."/>
        </authorList>
    </citation>
    <scope>NUCLEOTIDE SEQUENCE</scope>
    <source>
        <strain evidence="3">Su22</strain>
    </source>
</reference>
<protein>
    <submittedName>
        <fullName evidence="3">GHKL domain-containing protein</fullName>
    </submittedName>
</protein>
<name>A0AA45WY68_9CLOT</name>
<accession>A0AA45WY68</accession>
<feature type="transmembrane region" description="Helical" evidence="1">
    <location>
        <begin position="155"/>
        <end position="178"/>
    </location>
</feature>
<keyword evidence="1" id="KW-0812">Transmembrane</keyword>
<feature type="transmembrane region" description="Helical" evidence="1">
    <location>
        <begin position="184"/>
        <end position="204"/>
    </location>
</feature>
<dbReference type="InterPro" id="IPR003594">
    <property type="entry name" value="HATPase_dom"/>
</dbReference>
<feature type="transmembrane region" description="Helical" evidence="1">
    <location>
        <begin position="122"/>
        <end position="143"/>
    </location>
</feature>
<sequence>MNIYHIAYLLANTLWFYTLFRFMRLSFHQRRKTSLKTEIVSYVLFHVMIGIIYFVLNLPWLTMLSNLAGILLLTMNYESNLRKKILTTLQIYLITMLGETVTVLFLRQMMADFQPVGINYELILSYFISKLVIYMFVLVLGNLRQIKHHEPIKNAHWFAVFLIPLGSILITYIVVINIYLENEIAAFMAISVIMTINVLVFYLYDEIIQFNRHLLEKTVLQNQNLALLQQLSLFEESQSRLNAFKHDLKQHLGTMQVMVQNEEHDMVSDYLNELNEQMNQVDGYVSTGNAGLDSVINLKINEAKNKGIEINYRIQVPEDLSFKPLDISVIMGNLLDNAIEATQLVQQERQIILIIEWSKKCLFIQVENPYDEPIKYSDEGRLISHKNVAGHGIGLQNVRQTLEKYNGTLEVNHRNQKFSVAAILYL</sequence>
<gene>
    <name evidence="3" type="ORF">SAMN06296020_11483</name>
</gene>
<keyword evidence="1" id="KW-1133">Transmembrane helix</keyword>
<dbReference type="Proteomes" id="UP001158066">
    <property type="component" value="Unassembled WGS sequence"/>
</dbReference>
<feature type="transmembrane region" description="Helical" evidence="1">
    <location>
        <begin position="89"/>
        <end position="110"/>
    </location>
</feature>